<feature type="compositionally biased region" description="Basic and acidic residues" evidence="1">
    <location>
        <begin position="204"/>
        <end position="233"/>
    </location>
</feature>
<dbReference type="EMBL" id="CP012673">
    <property type="protein sequence ID" value="AUX43182.1"/>
    <property type="molecule type" value="Genomic_DNA"/>
</dbReference>
<dbReference type="OrthoDB" id="5506678at2"/>
<feature type="region of interest" description="Disordered" evidence="1">
    <location>
        <begin position="204"/>
        <end position="257"/>
    </location>
</feature>
<evidence type="ECO:0008006" key="4">
    <source>
        <dbReference type="Google" id="ProtNLM"/>
    </source>
</evidence>
<accession>A0A2L0EV78</accession>
<dbReference type="RefSeq" id="WP_104981891.1">
    <property type="nucleotide sequence ID" value="NZ_CP012673.1"/>
</dbReference>
<dbReference type="Gene3D" id="3.90.930.1">
    <property type="match status" value="1"/>
</dbReference>
<dbReference type="PROSITE" id="PS51257">
    <property type="entry name" value="PROKAR_LIPOPROTEIN"/>
    <property type="match status" value="1"/>
</dbReference>
<evidence type="ECO:0000313" key="3">
    <source>
        <dbReference type="Proteomes" id="UP000238348"/>
    </source>
</evidence>
<organism evidence="2 3">
    <name type="scientific">Sorangium cellulosum</name>
    <name type="common">Polyangium cellulosum</name>
    <dbReference type="NCBI Taxonomy" id="56"/>
    <lineage>
        <taxon>Bacteria</taxon>
        <taxon>Pseudomonadati</taxon>
        <taxon>Myxococcota</taxon>
        <taxon>Polyangia</taxon>
        <taxon>Polyangiales</taxon>
        <taxon>Polyangiaceae</taxon>
        <taxon>Sorangium</taxon>
    </lineage>
</organism>
<dbReference type="AlphaFoldDB" id="A0A2L0EV78"/>
<gene>
    <name evidence="2" type="ORF">SOCE26_046250</name>
</gene>
<dbReference type="Proteomes" id="UP000238348">
    <property type="component" value="Chromosome"/>
</dbReference>
<proteinExistence type="predicted"/>
<sequence>MTRQELFALAALGLFGAACGSDPGFEGTKAPKVEATRRADGSIDDRSMCDWRGKGDREASETAGPGAIQPNVRRVWQIVGTGEDRHKALVCREIDTNFDGVKDVVRRYNEKGESLHEEADSNYDGRIDTWITFATGRLAEVKIDADRDGNPDEWKYYSGGKLARIKRDTNRDGKPDVWEIYRMGRLERMGVDLDADERVDRWDHDNEVRRRVEDEERKKEEQAAAEAARKAAEDQAAADKANEGVDGADSAEPPKKK</sequence>
<protein>
    <recommendedName>
        <fullName evidence="4">Lipoprotein</fullName>
    </recommendedName>
</protein>
<reference evidence="2 3" key="1">
    <citation type="submission" date="2015-09" db="EMBL/GenBank/DDBJ databases">
        <title>Sorangium comparison.</title>
        <authorList>
            <person name="Zaburannyi N."/>
            <person name="Bunk B."/>
            <person name="Overmann J."/>
            <person name="Mueller R."/>
        </authorList>
    </citation>
    <scope>NUCLEOTIDE SEQUENCE [LARGE SCALE GENOMIC DNA]</scope>
    <source>
        <strain evidence="2 3">So ce26</strain>
    </source>
</reference>
<evidence type="ECO:0000313" key="2">
    <source>
        <dbReference type="EMBL" id="AUX43182.1"/>
    </source>
</evidence>
<name>A0A2L0EV78_SORCE</name>
<evidence type="ECO:0000256" key="1">
    <source>
        <dbReference type="SAM" id="MobiDB-lite"/>
    </source>
</evidence>